<dbReference type="RefSeq" id="WP_184081538.1">
    <property type="nucleotide sequence ID" value="NZ_JACIJP010000006.1"/>
</dbReference>
<keyword evidence="4" id="KW-1185">Reference proteome</keyword>
<evidence type="ECO:0000259" key="2">
    <source>
        <dbReference type="Pfam" id="PF08450"/>
    </source>
</evidence>
<dbReference type="Gene3D" id="2.120.10.30">
    <property type="entry name" value="TolB, C-terminal domain"/>
    <property type="match status" value="1"/>
</dbReference>
<organism evidence="3 4">
    <name type="scientific">Sphingobium subterraneum</name>
    <dbReference type="NCBI Taxonomy" id="627688"/>
    <lineage>
        <taxon>Bacteria</taxon>
        <taxon>Pseudomonadati</taxon>
        <taxon>Pseudomonadota</taxon>
        <taxon>Alphaproteobacteria</taxon>
        <taxon>Sphingomonadales</taxon>
        <taxon>Sphingomonadaceae</taxon>
        <taxon>Sphingobium</taxon>
    </lineage>
</organism>
<dbReference type="Pfam" id="PF08450">
    <property type="entry name" value="SGL"/>
    <property type="match status" value="1"/>
</dbReference>
<dbReference type="GO" id="GO:0016787">
    <property type="term" value="F:hydrolase activity"/>
    <property type="evidence" value="ECO:0007669"/>
    <property type="project" value="UniProtKB-KW"/>
</dbReference>
<sequence length="274" mass="29755">MKKYSGMLWGEGIRWRDGALWLSDTQGSKLWTDASGEWRSIPVPSPSNGLWFLPDGRLVAAMMHERRIGMWTGSEWGPYADLSHLDVGPVGDLIGDEHGNLYVDDVAYSLHKGEQPRPGRLIFVSADRSAHVAADDVAFPNGLAFLDGGRTLVAAETTAKRLVSFQVDAPGKLSRREVFADLAELVSPEAAPDGLWGTAEGVWVCTLYAHKIVLISKGKVVRTIDTGDTLPVACCTDESGRLFATLADTAGQSLMDAIANKTISVSVHEYDREQ</sequence>
<evidence type="ECO:0000313" key="4">
    <source>
        <dbReference type="Proteomes" id="UP000552700"/>
    </source>
</evidence>
<comment type="caution">
    <text evidence="3">The sequence shown here is derived from an EMBL/GenBank/DDBJ whole genome shotgun (WGS) entry which is preliminary data.</text>
</comment>
<dbReference type="AlphaFoldDB" id="A0A841J336"/>
<protein>
    <submittedName>
        <fullName evidence="3">Sugar lactone lactonase YvrE</fullName>
    </submittedName>
</protein>
<keyword evidence="1" id="KW-0378">Hydrolase</keyword>
<name>A0A841J336_9SPHN</name>
<proteinExistence type="predicted"/>
<gene>
    <name evidence="3" type="ORF">FHS92_002988</name>
</gene>
<evidence type="ECO:0000313" key="3">
    <source>
        <dbReference type="EMBL" id="MBB6125227.1"/>
    </source>
</evidence>
<dbReference type="EMBL" id="JACIJP010000006">
    <property type="protein sequence ID" value="MBB6125227.1"/>
    <property type="molecule type" value="Genomic_DNA"/>
</dbReference>
<dbReference type="InterPro" id="IPR051262">
    <property type="entry name" value="SMP-30/CGR1_Lactonase"/>
</dbReference>
<dbReference type="InterPro" id="IPR011042">
    <property type="entry name" value="6-blade_b-propeller_TolB-like"/>
</dbReference>
<dbReference type="Proteomes" id="UP000552700">
    <property type="component" value="Unassembled WGS sequence"/>
</dbReference>
<dbReference type="PANTHER" id="PTHR47572">
    <property type="entry name" value="LIPOPROTEIN-RELATED"/>
    <property type="match status" value="1"/>
</dbReference>
<dbReference type="SUPFAM" id="SSF63829">
    <property type="entry name" value="Calcium-dependent phosphotriesterase"/>
    <property type="match status" value="1"/>
</dbReference>
<dbReference type="PANTHER" id="PTHR47572:SF4">
    <property type="entry name" value="LACTONASE DRP35"/>
    <property type="match status" value="1"/>
</dbReference>
<feature type="domain" description="SMP-30/Gluconolactonase/LRE-like region" evidence="2">
    <location>
        <begin position="9"/>
        <end position="245"/>
    </location>
</feature>
<evidence type="ECO:0000256" key="1">
    <source>
        <dbReference type="ARBA" id="ARBA00022801"/>
    </source>
</evidence>
<accession>A0A841J336</accession>
<dbReference type="InterPro" id="IPR013658">
    <property type="entry name" value="SGL"/>
</dbReference>
<reference evidence="3 4" key="1">
    <citation type="submission" date="2020-08" db="EMBL/GenBank/DDBJ databases">
        <title>Genomic Encyclopedia of Type Strains, Phase IV (KMG-IV): sequencing the most valuable type-strain genomes for metagenomic binning, comparative biology and taxonomic classification.</title>
        <authorList>
            <person name="Goeker M."/>
        </authorList>
    </citation>
    <scope>NUCLEOTIDE SEQUENCE [LARGE SCALE GENOMIC DNA]</scope>
    <source>
        <strain evidence="3 4">DSM 102255</strain>
    </source>
</reference>